<evidence type="ECO:0000313" key="9">
    <source>
        <dbReference type="Proteomes" id="UP000500938"/>
    </source>
</evidence>
<dbReference type="SUPFAM" id="SSF55785">
    <property type="entry name" value="PYP-like sensor domain (PAS domain)"/>
    <property type="match status" value="1"/>
</dbReference>
<evidence type="ECO:0000256" key="3">
    <source>
        <dbReference type="ARBA" id="ARBA00022553"/>
    </source>
</evidence>
<evidence type="ECO:0000313" key="8">
    <source>
        <dbReference type="EMBL" id="QJR34320.1"/>
    </source>
</evidence>
<dbReference type="EC" id="2.7.13.3" evidence="2"/>
<dbReference type="RefSeq" id="WP_171223746.1">
    <property type="nucleotide sequence ID" value="NZ_CP053085.1"/>
</dbReference>
<evidence type="ECO:0000256" key="4">
    <source>
        <dbReference type="ARBA" id="ARBA00022679"/>
    </source>
</evidence>
<dbReference type="InterPro" id="IPR000014">
    <property type="entry name" value="PAS"/>
</dbReference>
<dbReference type="Gene3D" id="3.30.450.40">
    <property type="match status" value="1"/>
</dbReference>
<dbReference type="Pfam" id="PF00512">
    <property type="entry name" value="HisKA"/>
    <property type="match status" value="1"/>
</dbReference>
<keyword evidence="9" id="KW-1185">Reference proteome</keyword>
<dbReference type="Gene3D" id="1.10.287.130">
    <property type="match status" value="1"/>
</dbReference>
<evidence type="ECO:0000259" key="6">
    <source>
        <dbReference type="PROSITE" id="PS50109"/>
    </source>
</evidence>
<comment type="catalytic activity">
    <reaction evidence="1">
        <text>ATP + protein L-histidine = ADP + protein N-phospho-L-histidine.</text>
        <dbReference type="EC" id="2.7.13.3"/>
    </reaction>
</comment>
<accession>A0A6M4II70</accession>
<evidence type="ECO:0000259" key="7">
    <source>
        <dbReference type="PROSITE" id="PS50112"/>
    </source>
</evidence>
<dbReference type="FunFam" id="3.30.565.10:FF:000006">
    <property type="entry name" value="Sensor histidine kinase WalK"/>
    <property type="match status" value="1"/>
</dbReference>
<organism evidence="8 9">
    <name type="scientific">Gemmatimonas groenlandica</name>
    <dbReference type="NCBI Taxonomy" id="2732249"/>
    <lineage>
        <taxon>Bacteria</taxon>
        <taxon>Pseudomonadati</taxon>
        <taxon>Gemmatimonadota</taxon>
        <taxon>Gemmatimonadia</taxon>
        <taxon>Gemmatimonadales</taxon>
        <taxon>Gemmatimonadaceae</taxon>
        <taxon>Gemmatimonas</taxon>
    </lineage>
</organism>
<dbReference type="SUPFAM" id="SSF55874">
    <property type="entry name" value="ATPase domain of HSP90 chaperone/DNA topoisomerase II/histidine kinase"/>
    <property type="match status" value="1"/>
</dbReference>
<dbReference type="InterPro" id="IPR036890">
    <property type="entry name" value="HATPase_C_sf"/>
</dbReference>
<dbReference type="CDD" id="cd16922">
    <property type="entry name" value="HATPase_EvgS-ArcB-TorS-like"/>
    <property type="match status" value="1"/>
</dbReference>
<dbReference type="SMART" id="SM00387">
    <property type="entry name" value="HATPase_c"/>
    <property type="match status" value="1"/>
</dbReference>
<dbReference type="GO" id="GO:0000155">
    <property type="term" value="F:phosphorelay sensor kinase activity"/>
    <property type="evidence" value="ECO:0007669"/>
    <property type="project" value="InterPro"/>
</dbReference>
<keyword evidence="4" id="KW-0808">Transferase</keyword>
<dbReference type="Pfam" id="PF02518">
    <property type="entry name" value="HATPase_c"/>
    <property type="match status" value="1"/>
</dbReference>
<dbReference type="Gene3D" id="3.30.565.10">
    <property type="entry name" value="Histidine kinase-like ATPase, C-terminal domain"/>
    <property type="match status" value="1"/>
</dbReference>
<dbReference type="CDD" id="cd00082">
    <property type="entry name" value="HisKA"/>
    <property type="match status" value="1"/>
</dbReference>
<dbReference type="SUPFAM" id="SSF55781">
    <property type="entry name" value="GAF domain-like"/>
    <property type="match status" value="1"/>
</dbReference>
<proteinExistence type="predicted"/>
<dbReference type="Gene3D" id="3.30.450.20">
    <property type="entry name" value="PAS domain"/>
    <property type="match status" value="1"/>
</dbReference>
<dbReference type="NCBIfam" id="TIGR00229">
    <property type="entry name" value="sensory_box"/>
    <property type="match status" value="1"/>
</dbReference>
<protein>
    <recommendedName>
        <fullName evidence="2">histidine kinase</fullName>
        <ecNumber evidence="2">2.7.13.3</ecNumber>
    </recommendedName>
</protein>
<dbReference type="PRINTS" id="PR00344">
    <property type="entry name" value="BCTRLSENSOR"/>
</dbReference>
<feature type="domain" description="PAS" evidence="7">
    <location>
        <begin position="6"/>
        <end position="76"/>
    </location>
</feature>
<feature type="domain" description="Histidine kinase" evidence="6">
    <location>
        <begin position="321"/>
        <end position="536"/>
    </location>
</feature>
<evidence type="ECO:0000256" key="2">
    <source>
        <dbReference type="ARBA" id="ARBA00012438"/>
    </source>
</evidence>
<keyword evidence="3" id="KW-0597">Phosphoprotein</keyword>
<dbReference type="Proteomes" id="UP000500938">
    <property type="component" value="Chromosome"/>
</dbReference>
<dbReference type="GO" id="GO:0009927">
    <property type="term" value="F:histidine phosphotransfer kinase activity"/>
    <property type="evidence" value="ECO:0007669"/>
    <property type="project" value="TreeGrafter"/>
</dbReference>
<dbReference type="KEGG" id="ggr:HKW67_01675"/>
<sequence>MADTHSLEALAAIVDIAADAIIALDNDFRIVRFNKGAEQIFGWTEEEMLKQPLDRLLPMTARPVHRGHVRTFAEGSTESRRMAERREIAGLRRNGEQFPAEASIARVTINGERTFMVTLRDVSARRYGEERQQLLATAGWVLAASLDVESTMATITELPVPLLGDWSVLELLSPQGHIRRVAATHKDPLRHDESSALVSRVSELLEADLPATSAGRVAHETEAQRITDVASWLSANFHDAASRVRAEALGASAVLIVPLRAGGRAIGALHLVRSRPGSTHSIEEVVVAGQFAGLAALALENARLYQESRRAVRERDDMLAIVSHDLRNPVNAIVMLTGAVLNREPGDERPLMDRDDVEAIRGAARQADGLIQDLQDVSRIATARLQVERQPVLLSELVKESADMFEPVMEDAILRFVRQIDDQLPPVQADRHRIEQVLSNLLGNAVRFTPHGGEIVLTASRHHDHVRISVCDTGPGVAPDDVPRLFERHWQAPRLLRAGSGLGLFIAKGIVEAHGGEIGVESVIGEGSEFWFTVPL</sequence>
<dbReference type="AlphaFoldDB" id="A0A6M4II70"/>
<dbReference type="SMART" id="SM00091">
    <property type="entry name" value="PAS"/>
    <property type="match status" value="1"/>
</dbReference>
<dbReference type="PANTHER" id="PTHR43047:SF72">
    <property type="entry name" value="OSMOSENSING HISTIDINE PROTEIN KINASE SLN1"/>
    <property type="match status" value="1"/>
</dbReference>
<evidence type="ECO:0000256" key="1">
    <source>
        <dbReference type="ARBA" id="ARBA00000085"/>
    </source>
</evidence>
<dbReference type="CDD" id="cd00130">
    <property type="entry name" value="PAS"/>
    <property type="match status" value="1"/>
</dbReference>
<gene>
    <name evidence="8" type="ORF">HKW67_01675</name>
</gene>
<dbReference type="InterPro" id="IPR004358">
    <property type="entry name" value="Sig_transdc_His_kin-like_C"/>
</dbReference>
<dbReference type="Pfam" id="PF13426">
    <property type="entry name" value="PAS_9"/>
    <property type="match status" value="1"/>
</dbReference>
<evidence type="ECO:0000256" key="5">
    <source>
        <dbReference type="ARBA" id="ARBA00022777"/>
    </source>
</evidence>
<name>A0A6M4II70_9BACT</name>
<dbReference type="PROSITE" id="PS50109">
    <property type="entry name" value="HIS_KIN"/>
    <property type="match status" value="1"/>
</dbReference>
<dbReference type="SMART" id="SM00065">
    <property type="entry name" value="GAF"/>
    <property type="match status" value="1"/>
</dbReference>
<dbReference type="InterPro" id="IPR003661">
    <property type="entry name" value="HisK_dim/P_dom"/>
</dbReference>
<dbReference type="PANTHER" id="PTHR43047">
    <property type="entry name" value="TWO-COMPONENT HISTIDINE PROTEIN KINASE"/>
    <property type="match status" value="1"/>
</dbReference>
<dbReference type="InterPro" id="IPR029016">
    <property type="entry name" value="GAF-like_dom_sf"/>
</dbReference>
<dbReference type="SMART" id="SM00388">
    <property type="entry name" value="HisKA"/>
    <property type="match status" value="1"/>
</dbReference>
<dbReference type="InterPro" id="IPR005467">
    <property type="entry name" value="His_kinase_dom"/>
</dbReference>
<dbReference type="InterPro" id="IPR003018">
    <property type="entry name" value="GAF"/>
</dbReference>
<dbReference type="GO" id="GO:0005886">
    <property type="term" value="C:plasma membrane"/>
    <property type="evidence" value="ECO:0007669"/>
    <property type="project" value="TreeGrafter"/>
</dbReference>
<dbReference type="InterPro" id="IPR003594">
    <property type="entry name" value="HATPase_dom"/>
</dbReference>
<dbReference type="PROSITE" id="PS50112">
    <property type="entry name" value="PAS"/>
    <property type="match status" value="1"/>
</dbReference>
<keyword evidence="5" id="KW-0418">Kinase</keyword>
<dbReference type="Pfam" id="PF13185">
    <property type="entry name" value="GAF_2"/>
    <property type="match status" value="1"/>
</dbReference>
<dbReference type="InterPro" id="IPR035965">
    <property type="entry name" value="PAS-like_dom_sf"/>
</dbReference>
<dbReference type="EMBL" id="CP053085">
    <property type="protein sequence ID" value="QJR34320.1"/>
    <property type="molecule type" value="Genomic_DNA"/>
</dbReference>
<reference evidence="8 9" key="1">
    <citation type="submission" date="2020-05" db="EMBL/GenBank/DDBJ databases">
        <title>Complete genome sequence of Gemmatimonas greenlandica TET16.</title>
        <authorList>
            <person name="Zeng Y."/>
        </authorList>
    </citation>
    <scope>NUCLEOTIDE SEQUENCE [LARGE SCALE GENOMIC DNA]</scope>
    <source>
        <strain evidence="8 9">TET16</strain>
    </source>
</reference>